<reference evidence="1 2" key="1">
    <citation type="submission" date="2021-06" db="EMBL/GenBank/DDBJ databases">
        <title>Caerostris extrusa draft genome.</title>
        <authorList>
            <person name="Kono N."/>
            <person name="Arakawa K."/>
        </authorList>
    </citation>
    <scope>NUCLEOTIDE SEQUENCE [LARGE SCALE GENOMIC DNA]</scope>
</reference>
<dbReference type="EMBL" id="BPLR01004607">
    <property type="protein sequence ID" value="GIX96081.1"/>
    <property type="molecule type" value="Genomic_DNA"/>
</dbReference>
<comment type="caution">
    <text evidence="1">The sequence shown here is derived from an EMBL/GenBank/DDBJ whole genome shotgun (WGS) entry which is preliminary data.</text>
</comment>
<proteinExistence type="predicted"/>
<evidence type="ECO:0000313" key="2">
    <source>
        <dbReference type="Proteomes" id="UP001054945"/>
    </source>
</evidence>
<organism evidence="1 2">
    <name type="scientific">Caerostris extrusa</name>
    <name type="common">Bark spider</name>
    <name type="synonym">Caerostris bankana</name>
    <dbReference type="NCBI Taxonomy" id="172846"/>
    <lineage>
        <taxon>Eukaryota</taxon>
        <taxon>Metazoa</taxon>
        <taxon>Ecdysozoa</taxon>
        <taxon>Arthropoda</taxon>
        <taxon>Chelicerata</taxon>
        <taxon>Arachnida</taxon>
        <taxon>Araneae</taxon>
        <taxon>Araneomorphae</taxon>
        <taxon>Entelegynae</taxon>
        <taxon>Araneoidea</taxon>
        <taxon>Araneidae</taxon>
        <taxon>Caerostris</taxon>
    </lineage>
</organism>
<dbReference type="Proteomes" id="UP001054945">
    <property type="component" value="Unassembled WGS sequence"/>
</dbReference>
<sequence>MQSVQRASELREREDILDICINLPEAGVLDCGPGCLHLSLGLPPLWCLSSTPTSIPWYVFRGARPKKSSPVIKVEIAWKCLEDSSGEFLPAIRVRIKFLGQINGGRKLFGREGCFRGTAHFNGPQLFWSKKVVSPI</sequence>
<name>A0AAV4PIZ3_CAEEX</name>
<gene>
    <name evidence="1" type="primary">AVEN_195801_1</name>
    <name evidence="1" type="ORF">CEXT_452581</name>
</gene>
<evidence type="ECO:0000313" key="1">
    <source>
        <dbReference type="EMBL" id="GIX96081.1"/>
    </source>
</evidence>
<accession>A0AAV4PIZ3</accession>
<keyword evidence="2" id="KW-1185">Reference proteome</keyword>
<dbReference type="AlphaFoldDB" id="A0AAV4PIZ3"/>
<protein>
    <submittedName>
        <fullName evidence="1">Uncharacterized protein</fullName>
    </submittedName>
</protein>